<dbReference type="InterPro" id="IPR019197">
    <property type="entry name" value="Biotin-prot_ligase_N"/>
</dbReference>
<dbReference type="CDD" id="cd03144">
    <property type="entry name" value="GATase1_ScBLP_like"/>
    <property type="match status" value="1"/>
</dbReference>
<proteinExistence type="predicted"/>
<gene>
    <name evidence="2" type="primary">BPL1</name>
    <name evidence="2" type="ORF">PICST_69676</name>
</gene>
<sequence length="675" mass="74677">MNVLVYSGQGTTTESVKHCLESLRLHLSPYYAVVTISEQSILNDPWIYKTSLLVIPGGADLPYCNVFNGEGNRKISQFVRKGGKFLGFCAGGYYGSARVEFEVGNPRLEVSGPRELQFFPGTSKGCAYKGFVYESHKGSRAAFIDVNTSILTDSPAQVVNYYNGGGVFLNASKYAGVQVLATYSADIDVEDTERAAVVYKKFGKGDVILTGTHPEFTPSLLKESDGDEKYAKVIQTIRDGDHGRRMFFKSCLGKLGLKVNENVDVTVPKITPILLSSHLNKVTVNNLLSSLKSKEDFHGNSLEDDNDTFVFHDETENDHDYFLDSSTDNVEDANSVPKHIKLFSEGNLPDPKTTPYFHMGAYFSHLERLYNGKVGEFGSILGYGEVVTSTNTLMDRNPKLLRNLPNGFALTATTQVAGRGRGGNVWINPKGVMAASVLFKIPSGETHASSVVTLQYLCGLALIESILGYGSFEDGKGVGYEDMPVRLKWPNDIYILKPEFYTKISNKDETSSTVEGDDAKWAKVSGALINSQFLNNTFHLVWGGGVNVSNEAPTTSLNIVLAKLNNIRTQKGLPELPPYQHELLLAKLMHTMDGFYSVFKHSGLKPFLPLYYKRWFHSNQLVKLQRDGRERDVKVTGITADYGLLIAEDTSTKDLLFLQPDGNSFDIFKGLIYKK</sequence>
<dbReference type="Proteomes" id="UP000002258">
    <property type="component" value="Chromosome 1"/>
</dbReference>
<dbReference type="eggNOG" id="KOG1536">
    <property type="taxonomic scope" value="Eukaryota"/>
</dbReference>
<dbReference type="GO" id="GO:0004077">
    <property type="term" value="F:biotin--[biotin carboxyl-carrier protein] ligase activity"/>
    <property type="evidence" value="ECO:0007669"/>
    <property type="project" value="UniProtKB-EC"/>
</dbReference>
<dbReference type="OMA" id="HHAFYSN"/>
<dbReference type="Pfam" id="PF09825">
    <property type="entry name" value="BPL_N"/>
    <property type="match status" value="1"/>
</dbReference>
<evidence type="ECO:0000259" key="1">
    <source>
        <dbReference type="PROSITE" id="PS51733"/>
    </source>
</evidence>
<dbReference type="AlphaFoldDB" id="A3GID1"/>
<keyword evidence="2" id="KW-0436">Ligase</keyword>
<dbReference type="PANTHER" id="PTHR12835">
    <property type="entry name" value="BIOTIN PROTEIN LIGASE"/>
    <property type="match status" value="1"/>
</dbReference>
<dbReference type="GeneID" id="4852030"/>
<feature type="domain" description="BPL/LPL catalytic" evidence="1">
    <location>
        <begin position="366"/>
        <end position="600"/>
    </location>
</feature>
<dbReference type="SUPFAM" id="SSF52317">
    <property type="entry name" value="Class I glutamine amidotransferase-like"/>
    <property type="match status" value="1"/>
</dbReference>
<dbReference type="InterPro" id="IPR029062">
    <property type="entry name" value="Class_I_gatase-like"/>
</dbReference>
<dbReference type="PANTHER" id="PTHR12835:SF5">
    <property type="entry name" value="BIOTIN--PROTEIN LIGASE"/>
    <property type="match status" value="1"/>
</dbReference>
<dbReference type="FunCoup" id="A3GID1">
    <property type="interactions" value="141"/>
</dbReference>
<dbReference type="STRING" id="322104.A3GID1"/>
<dbReference type="Gene3D" id="3.40.50.880">
    <property type="match status" value="1"/>
</dbReference>
<dbReference type="SUPFAM" id="SSF55681">
    <property type="entry name" value="Class II aaRS and biotin synthetases"/>
    <property type="match status" value="1"/>
</dbReference>
<dbReference type="EMBL" id="AAVQ01000002">
    <property type="protein sequence ID" value="EAZ63212.2"/>
    <property type="molecule type" value="Genomic_DNA"/>
</dbReference>
<dbReference type="KEGG" id="pic:PICST_69676"/>
<evidence type="ECO:0000313" key="3">
    <source>
        <dbReference type="Proteomes" id="UP000002258"/>
    </source>
</evidence>
<keyword evidence="3" id="KW-1185">Reference proteome</keyword>
<name>A3GID1_PICST</name>
<dbReference type="Gene3D" id="3.30.930.10">
    <property type="entry name" value="Bira Bifunctional Protein, Domain 2"/>
    <property type="match status" value="1"/>
</dbReference>
<comment type="caution">
    <text evidence="2">The sequence shown here is derived from an EMBL/GenBank/DDBJ whole genome shotgun (WGS) entry which is preliminary data.</text>
</comment>
<dbReference type="InterPro" id="IPR004143">
    <property type="entry name" value="BPL_LPL_catalytic"/>
</dbReference>
<dbReference type="InterPro" id="IPR045864">
    <property type="entry name" value="aa-tRNA-synth_II/BPL/LPL"/>
</dbReference>
<dbReference type="GO" id="GO:0005737">
    <property type="term" value="C:cytoplasm"/>
    <property type="evidence" value="ECO:0007669"/>
    <property type="project" value="TreeGrafter"/>
</dbReference>
<dbReference type="Pfam" id="PF03099">
    <property type="entry name" value="BPL_LplA_LipB"/>
    <property type="match status" value="1"/>
</dbReference>
<evidence type="ECO:0000313" key="2">
    <source>
        <dbReference type="EMBL" id="EAZ63212.2"/>
    </source>
</evidence>
<dbReference type="PROSITE" id="PS51733">
    <property type="entry name" value="BPL_LPL_CATALYTIC"/>
    <property type="match status" value="1"/>
</dbReference>
<organism evidence="2 3">
    <name type="scientific">Scheffersomyces stipitis (strain ATCC 58785 / CBS 6054 / NBRC 10063 / NRRL Y-11545)</name>
    <name type="common">Yeast</name>
    <name type="synonym">Pichia stipitis</name>
    <dbReference type="NCBI Taxonomy" id="322104"/>
    <lineage>
        <taxon>Eukaryota</taxon>
        <taxon>Fungi</taxon>
        <taxon>Dikarya</taxon>
        <taxon>Ascomycota</taxon>
        <taxon>Saccharomycotina</taxon>
        <taxon>Pichiomycetes</taxon>
        <taxon>Debaryomycetaceae</taxon>
        <taxon>Scheffersomyces</taxon>
    </lineage>
</organism>
<dbReference type="RefSeq" id="XP_001387235.2">
    <property type="nucleotide sequence ID" value="XM_001387198.1"/>
</dbReference>
<protein>
    <submittedName>
        <fullName evidence="2">Biotin holocarboxylase synthetase</fullName>
        <ecNumber evidence="2">6.3.4.15</ecNumber>
    </submittedName>
</protein>
<dbReference type="EC" id="6.3.4.15" evidence="2"/>
<dbReference type="HOGENOM" id="CLU_006150_1_1_1"/>
<dbReference type="OrthoDB" id="10250105at2759"/>
<reference evidence="2 3" key="1">
    <citation type="journal article" date="2007" name="Nat. Biotechnol.">
        <title>Genome sequence of the lignocellulose-bioconverting and xylose-fermenting yeast Pichia stipitis.</title>
        <authorList>
            <person name="Jeffries T.W."/>
            <person name="Grigoriev I.V."/>
            <person name="Grimwood J."/>
            <person name="Laplaza J.M."/>
            <person name="Aerts A."/>
            <person name="Salamov A."/>
            <person name="Schmutz J."/>
            <person name="Lindquist E."/>
            <person name="Dehal P."/>
            <person name="Shapiro H."/>
            <person name="Jin Y.S."/>
            <person name="Passoth V."/>
            <person name="Richardson P.M."/>
        </authorList>
    </citation>
    <scope>NUCLEOTIDE SEQUENCE [LARGE SCALE GENOMIC DNA]</scope>
    <source>
        <strain evidence="3">ATCC 58785 / CBS 6054 / NBRC 10063 / NRRL Y-11545</strain>
    </source>
</reference>
<accession>A3GID1</accession>
<dbReference type="InParanoid" id="A3GID1"/>